<dbReference type="InterPro" id="IPR013057">
    <property type="entry name" value="AA_transpt_TM"/>
</dbReference>
<feature type="transmembrane region" description="Helical" evidence="5">
    <location>
        <begin position="14"/>
        <end position="34"/>
    </location>
</feature>
<comment type="subcellular location">
    <subcellularLocation>
        <location evidence="1">Membrane</location>
        <topology evidence="1">Multi-pass membrane protein</topology>
    </subcellularLocation>
</comment>
<evidence type="ECO:0000259" key="6">
    <source>
        <dbReference type="Pfam" id="PF01490"/>
    </source>
</evidence>
<evidence type="ECO:0000256" key="4">
    <source>
        <dbReference type="ARBA" id="ARBA00023136"/>
    </source>
</evidence>
<evidence type="ECO:0000256" key="2">
    <source>
        <dbReference type="ARBA" id="ARBA00022692"/>
    </source>
</evidence>
<reference evidence="7" key="1">
    <citation type="submission" date="2021-01" db="EMBL/GenBank/DDBJ databases">
        <authorList>
            <person name="Corre E."/>
            <person name="Pelletier E."/>
            <person name="Niang G."/>
            <person name="Scheremetjew M."/>
            <person name="Finn R."/>
            <person name="Kale V."/>
            <person name="Holt S."/>
            <person name="Cochrane G."/>
            <person name="Meng A."/>
            <person name="Brown T."/>
            <person name="Cohen L."/>
        </authorList>
    </citation>
    <scope>NUCLEOTIDE SEQUENCE</scope>
    <source>
        <strain evidence="7">CCMP3276</strain>
    </source>
</reference>
<accession>A0A7S0T6P5</accession>
<protein>
    <recommendedName>
        <fullName evidence="6">Amino acid transporter transmembrane domain-containing protein</fullName>
    </recommendedName>
</protein>
<dbReference type="AlphaFoldDB" id="A0A7S0T6P5"/>
<dbReference type="Pfam" id="PF01490">
    <property type="entry name" value="Aa_trans"/>
    <property type="match status" value="1"/>
</dbReference>
<evidence type="ECO:0000256" key="5">
    <source>
        <dbReference type="SAM" id="Phobius"/>
    </source>
</evidence>
<feature type="transmembrane region" description="Helical" evidence="5">
    <location>
        <begin position="239"/>
        <end position="261"/>
    </location>
</feature>
<name>A0A7S0T6P5_9RHOD</name>
<feature type="transmembrane region" description="Helical" evidence="5">
    <location>
        <begin position="281"/>
        <end position="303"/>
    </location>
</feature>
<evidence type="ECO:0000256" key="1">
    <source>
        <dbReference type="ARBA" id="ARBA00004141"/>
    </source>
</evidence>
<feature type="transmembrane region" description="Helical" evidence="5">
    <location>
        <begin position="418"/>
        <end position="440"/>
    </location>
</feature>
<keyword evidence="3 5" id="KW-1133">Transmembrane helix</keyword>
<proteinExistence type="predicted"/>
<feature type="transmembrane region" description="Helical" evidence="5">
    <location>
        <begin position="153"/>
        <end position="175"/>
    </location>
</feature>
<organism evidence="7">
    <name type="scientific">Erythrolobus madagascarensis</name>
    <dbReference type="NCBI Taxonomy" id="708628"/>
    <lineage>
        <taxon>Eukaryota</taxon>
        <taxon>Rhodophyta</taxon>
        <taxon>Bangiophyceae</taxon>
        <taxon>Porphyridiales</taxon>
        <taxon>Porphyridiaceae</taxon>
        <taxon>Erythrolobus</taxon>
    </lineage>
</organism>
<evidence type="ECO:0000313" key="7">
    <source>
        <dbReference type="EMBL" id="CAD8725452.1"/>
    </source>
</evidence>
<feature type="transmembrane region" description="Helical" evidence="5">
    <location>
        <begin position="41"/>
        <end position="65"/>
    </location>
</feature>
<feature type="transmembrane region" description="Helical" evidence="5">
    <location>
        <begin position="461"/>
        <end position="480"/>
    </location>
</feature>
<keyword evidence="4 5" id="KW-0472">Membrane</keyword>
<dbReference type="PANTHER" id="PTHR22950:SF461">
    <property type="entry name" value="AMINO ACID TRANSPORTER TRANSMEMBRANE DOMAIN-CONTAINING PROTEIN"/>
    <property type="match status" value="1"/>
</dbReference>
<dbReference type="EMBL" id="HBFE01002316">
    <property type="protein sequence ID" value="CAD8725452.1"/>
    <property type="molecule type" value="Transcribed_RNA"/>
</dbReference>
<dbReference type="GO" id="GO:0015179">
    <property type="term" value="F:L-amino acid transmembrane transporter activity"/>
    <property type="evidence" value="ECO:0007669"/>
    <property type="project" value="TreeGrafter"/>
</dbReference>
<dbReference type="PROSITE" id="PS51257">
    <property type="entry name" value="PROKAR_LIPOPROTEIN"/>
    <property type="match status" value="1"/>
</dbReference>
<gene>
    <name evidence="7" type="ORF">EMAD1354_LOCUS1532</name>
</gene>
<dbReference type="GO" id="GO:0016020">
    <property type="term" value="C:membrane"/>
    <property type="evidence" value="ECO:0007669"/>
    <property type="project" value="UniProtKB-SubCell"/>
</dbReference>
<feature type="transmembrane region" description="Helical" evidence="5">
    <location>
        <begin position="100"/>
        <end position="118"/>
    </location>
</feature>
<feature type="transmembrane region" description="Helical" evidence="5">
    <location>
        <begin position="125"/>
        <end position="147"/>
    </location>
</feature>
<feature type="transmembrane region" description="Helical" evidence="5">
    <location>
        <begin position="391"/>
        <end position="412"/>
    </location>
</feature>
<keyword evidence="2 5" id="KW-0812">Transmembrane</keyword>
<dbReference type="PANTHER" id="PTHR22950">
    <property type="entry name" value="AMINO ACID TRANSPORTER"/>
    <property type="match status" value="1"/>
</dbReference>
<sequence length="494" mass="52593">MEGKSNDGSSPHGVGWMLTACLIIAGTVSLGTLSMGQTFSVLGYALGVSFVIIFGLVACYTGKLIGDVALEYPHLKSYGDMAGQLWGKHLARLVTVEQSILLFLFVGAGAQAAGDAIYSLAQNKVCLALVTFIGCMLGWLTSFPLYLHGVSALSALSFGAITISLVLNMVGLAVAQPVASDGTQIVQQNVVTFVGIPPSSSLTSIVSSLTDIIFAYAGHLVFPEFLAHMRKRTDWKKSLSCAQSFAVVAYCVVGAVIYSLVGGEARSPSMFNLPSDSVWAILSWAFLLPNVVIGGVIDANVLAHNITQLEWPLVRDVSVGIRSGHPAAERAQVADEENGKQLPTTSFQNGEEHVAIAISSSECNGDFEEAEGDSSWAASVQSFSSSRFGTYFVWMCVQFLLWSTAFIVSQILPDFGSLLGLISSLFATQFTFALPALFAIRMDLLSEQTSRLTYVRHAVHGTIVAVAVLIAVMGVYSNAISFQSDHISMFSCSA</sequence>
<feature type="domain" description="Amino acid transporter transmembrane" evidence="6">
    <location>
        <begin position="14"/>
        <end position="476"/>
    </location>
</feature>
<evidence type="ECO:0000256" key="3">
    <source>
        <dbReference type="ARBA" id="ARBA00022989"/>
    </source>
</evidence>